<keyword evidence="3" id="KW-0808">Transferase</keyword>
<dbReference type="Gene3D" id="3.40.640.10">
    <property type="entry name" value="Type I PLP-dependent aspartate aminotransferase-like (Major domain)"/>
    <property type="match status" value="1"/>
</dbReference>
<dbReference type="RefSeq" id="WP_013237334.1">
    <property type="nucleotide sequence ID" value="NZ_LITQ01000049.1"/>
</dbReference>
<dbReference type="GO" id="GO:0030170">
    <property type="term" value="F:pyridoxal phosphate binding"/>
    <property type="evidence" value="ECO:0007669"/>
    <property type="project" value="InterPro"/>
</dbReference>
<name>A0A168MZY1_9CLOT</name>
<dbReference type="InterPro" id="IPR006235">
    <property type="entry name" value="OAc-hSer/O-AcSer_sulfhydrylase"/>
</dbReference>
<evidence type="ECO:0000256" key="2">
    <source>
        <dbReference type="ARBA" id="ARBA00009077"/>
    </source>
</evidence>
<accession>A0A168MZY1</accession>
<comment type="cofactor">
    <cofactor evidence="1 6">
        <name>pyridoxal 5'-phosphate</name>
        <dbReference type="ChEBI" id="CHEBI:597326"/>
    </cofactor>
</comment>
<dbReference type="PIRSF" id="PIRSF001434">
    <property type="entry name" value="CGS"/>
    <property type="match status" value="1"/>
</dbReference>
<dbReference type="PATRIC" id="fig|1705578.3.peg.3267"/>
<protein>
    <submittedName>
        <fullName evidence="7">Methionine gamma-lyase</fullName>
        <ecNumber evidence="7">4.4.1.11</ecNumber>
    </submittedName>
</protein>
<comment type="caution">
    <text evidence="7">The sequence shown here is derived from an EMBL/GenBank/DDBJ whole genome shotgun (WGS) entry which is preliminary data.</text>
</comment>
<dbReference type="GO" id="GO:0005737">
    <property type="term" value="C:cytoplasm"/>
    <property type="evidence" value="ECO:0007669"/>
    <property type="project" value="TreeGrafter"/>
</dbReference>
<dbReference type="PANTHER" id="PTHR43797">
    <property type="entry name" value="HOMOCYSTEINE/CYSTEINE SYNTHASE"/>
    <property type="match status" value="1"/>
</dbReference>
<dbReference type="InterPro" id="IPR054542">
    <property type="entry name" value="Cys_met_metab_PP"/>
</dbReference>
<evidence type="ECO:0000256" key="3">
    <source>
        <dbReference type="ARBA" id="ARBA00022679"/>
    </source>
</evidence>
<keyword evidence="10" id="KW-1185">Reference proteome</keyword>
<sequence length="427" mass="45930">MSEERKLGFETLQVHAGQVPDPTTGARAVPIYQTTSFVFKDADEAADFFQLKKPGNVYARIMNPTEDVFEQRVAALEGGSAGLATSSGLAAILYAVLNVASAGDNIVAASTLYGGTYELFSVTLKKLGIDVTFVDPDDPENIRKAITDKTKAVYAETIGNPRINVLDIEAVANIAHENKIPLIIDNTFGTPYLVRPIEYGADVVVHSATKFIGGHGTTLGGIIVDGGKFDWAASGKFPDFTTPDESYNGLVYADLGPTAFATKARVQLLRNTGATLSPQSAFYFLLGLESLSLRVERHVENTRKVVEFLSKHPKVAWVNYPELDGSPYKELAKKYLPKGAGSIFTFGIKGGSEAGKKFINSVKLFSLLANVADAKSLVIHPASTTHAELNEEQQKAAGVTPDLIRLSIGVENIDDIIYDLDQALAKA</sequence>
<dbReference type="InterPro" id="IPR015421">
    <property type="entry name" value="PyrdxlP-dep_Trfase_major"/>
</dbReference>
<dbReference type="PANTHER" id="PTHR43797:SF2">
    <property type="entry name" value="HOMOCYSTEINE_CYSTEINE SYNTHASE"/>
    <property type="match status" value="1"/>
</dbReference>
<dbReference type="GO" id="GO:0019346">
    <property type="term" value="P:transsulfuration"/>
    <property type="evidence" value="ECO:0007669"/>
    <property type="project" value="InterPro"/>
</dbReference>
<proteinExistence type="inferred from homology"/>
<dbReference type="EC" id="4.4.1.11" evidence="7"/>
<dbReference type="InterPro" id="IPR015422">
    <property type="entry name" value="PyrdxlP-dep_Trfase_small"/>
</dbReference>
<keyword evidence="4 5" id="KW-0663">Pyridoxal phosphate</keyword>
<reference evidence="8 10" key="2">
    <citation type="journal article" date="2016" name="Front. Microbiol.">
        <title>Industrial Acetogenic Biocatalysts: A Comparative Metabolic and Genomic Analysis.</title>
        <authorList>
            <person name="Bengelsdorf F."/>
            <person name="Poehlein A."/>
            <person name="Sonja S."/>
            <person name="Erz C."/>
            <person name="Hummel T."/>
            <person name="Hoffmeister S."/>
            <person name="Daniel R."/>
            <person name="Durre P."/>
        </authorList>
    </citation>
    <scope>NUCLEOTIDE SEQUENCE [LARGE SCALE GENOMIC DNA]</scope>
    <source>
        <strain evidence="8 10">PTA-10522</strain>
    </source>
</reference>
<comment type="similarity">
    <text evidence="2 6">Belongs to the trans-sulfuration enzymes family.</text>
</comment>
<dbReference type="Pfam" id="PF01053">
    <property type="entry name" value="Cys_Met_Meta_PP"/>
    <property type="match status" value="1"/>
</dbReference>
<dbReference type="SUPFAM" id="SSF53383">
    <property type="entry name" value="PLP-dependent transferases"/>
    <property type="match status" value="1"/>
</dbReference>
<dbReference type="FunFam" id="3.40.640.10:FF:000035">
    <property type="entry name" value="O-succinylhomoserine sulfhydrylase"/>
    <property type="match status" value="1"/>
</dbReference>
<feature type="modified residue" description="N6-(pyridoxal phosphate)lysine" evidence="5">
    <location>
        <position position="210"/>
    </location>
</feature>
<dbReference type="Proteomes" id="UP000077384">
    <property type="component" value="Unassembled WGS sequence"/>
</dbReference>
<dbReference type="NCBIfam" id="TIGR01326">
    <property type="entry name" value="OAH_OAS_sulfhy"/>
    <property type="match status" value="1"/>
</dbReference>
<dbReference type="InterPro" id="IPR015424">
    <property type="entry name" value="PyrdxlP-dep_Trfase"/>
</dbReference>
<evidence type="ECO:0000313" key="7">
    <source>
        <dbReference type="EMBL" id="OAA85549.1"/>
    </source>
</evidence>
<evidence type="ECO:0000256" key="1">
    <source>
        <dbReference type="ARBA" id="ARBA00001933"/>
    </source>
</evidence>
<dbReference type="PROSITE" id="PS00868">
    <property type="entry name" value="CYS_MET_METAB_PP"/>
    <property type="match status" value="1"/>
</dbReference>
<dbReference type="Proteomes" id="UP000093694">
    <property type="component" value="Unassembled WGS sequence"/>
</dbReference>
<organism evidence="7 9">
    <name type="scientific">Clostridium coskatii</name>
    <dbReference type="NCBI Taxonomy" id="1705578"/>
    <lineage>
        <taxon>Bacteria</taxon>
        <taxon>Bacillati</taxon>
        <taxon>Bacillota</taxon>
        <taxon>Clostridia</taxon>
        <taxon>Eubacteriales</taxon>
        <taxon>Clostridiaceae</taxon>
        <taxon>Clostridium</taxon>
    </lineage>
</organism>
<evidence type="ECO:0000313" key="8">
    <source>
        <dbReference type="EMBL" id="OBR97408.1"/>
    </source>
</evidence>
<evidence type="ECO:0000256" key="5">
    <source>
        <dbReference type="PIRSR" id="PIRSR001434-2"/>
    </source>
</evidence>
<dbReference type="GO" id="GO:0018826">
    <property type="term" value="F:methionine gamma-lyase activity"/>
    <property type="evidence" value="ECO:0007669"/>
    <property type="project" value="UniProtKB-EC"/>
</dbReference>
<dbReference type="Gene3D" id="3.90.1150.10">
    <property type="entry name" value="Aspartate Aminotransferase, domain 1"/>
    <property type="match status" value="1"/>
</dbReference>
<dbReference type="CDD" id="cd00614">
    <property type="entry name" value="CGS_like"/>
    <property type="match status" value="1"/>
</dbReference>
<evidence type="ECO:0000256" key="4">
    <source>
        <dbReference type="ARBA" id="ARBA00022898"/>
    </source>
</evidence>
<dbReference type="AlphaFoldDB" id="A0A168MZY1"/>
<dbReference type="InterPro" id="IPR000277">
    <property type="entry name" value="Cys/Met-Metab_PyrdxlP-dep_enz"/>
</dbReference>
<evidence type="ECO:0000256" key="6">
    <source>
        <dbReference type="RuleBase" id="RU362118"/>
    </source>
</evidence>
<dbReference type="GO" id="GO:0004124">
    <property type="term" value="F:cysteine synthase activity"/>
    <property type="evidence" value="ECO:0007669"/>
    <property type="project" value="TreeGrafter"/>
</dbReference>
<evidence type="ECO:0000313" key="9">
    <source>
        <dbReference type="Proteomes" id="UP000077384"/>
    </source>
</evidence>
<gene>
    <name evidence="7" type="primary">mdeA</name>
    <name evidence="8" type="ORF">CLCOS_03880</name>
    <name evidence="7" type="ORF">WX73_03203</name>
</gene>
<reference evidence="7 9" key="1">
    <citation type="journal article" date="2015" name="Biotechnol. Bioeng.">
        <title>Genome sequence and phenotypic characterization of Caulobacter segnis.</title>
        <authorList>
            <person name="Patel S."/>
            <person name="Fletcher B."/>
            <person name="Scott D.C."/>
            <person name="Ely B."/>
        </authorList>
    </citation>
    <scope>NUCLEOTIDE SEQUENCE [LARGE SCALE GENOMIC DNA]</scope>
    <source>
        <strain evidence="7 9">PS02</strain>
    </source>
</reference>
<dbReference type="GO" id="GO:0003961">
    <property type="term" value="F:O-acetylhomoserine aminocarboxypropyltransferase activity"/>
    <property type="evidence" value="ECO:0007669"/>
    <property type="project" value="TreeGrafter"/>
</dbReference>
<keyword evidence="7" id="KW-0456">Lyase</keyword>
<dbReference type="GO" id="GO:0006535">
    <property type="term" value="P:cysteine biosynthetic process from serine"/>
    <property type="evidence" value="ECO:0007669"/>
    <property type="project" value="TreeGrafter"/>
</dbReference>
<dbReference type="EMBL" id="LROR01000025">
    <property type="protein sequence ID" value="OBR97408.1"/>
    <property type="molecule type" value="Genomic_DNA"/>
</dbReference>
<dbReference type="EMBL" id="LITQ01000049">
    <property type="protein sequence ID" value="OAA85549.1"/>
    <property type="molecule type" value="Genomic_DNA"/>
</dbReference>
<evidence type="ECO:0000313" key="10">
    <source>
        <dbReference type="Proteomes" id="UP000093694"/>
    </source>
</evidence>
<dbReference type="GO" id="GO:0071269">
    <property type="term" value="P:L-homocysteine biosynthetic process"/>
    <property type="evidence" value="ECO:0007669"/>
    <property type="project" value="TreeGrafter"/>
</dbReference>